<organism evidence="2 3">
    <name type="scientific">Amborella trichopoda</name>
    <dbReference type="NCBI Taxonomy" id="13333"/>
    <lineage>
        <taxon>Eukaryota</taxon>
        <taxon>Viridiplantae</taxon>
        <taxon>Streptophyta</taxon>
        <taxon>Embryophyta</taxon>
        <taxon>Tracheophyta</taxon>
        <taxon>Spermatophyta</taxon>
        <taxon>Magnoliopsida</taxon>
        <taxon>Amborellales</taxon>
        <taxon>Amborellaceae</taxon>
        <taxon>Amborella</taxon>
    </lineage>
</organism>
<protein>
    <recommendedName>
        <fullName evidence="1">Integrase zinc-binding domain-containing protein</fullName>
    </recommendedName>
</protein>
<keyword evidence="3" id="KW-1185">Reference proteome</keyword>
<dbReference type="PANTHER" id="PTHR48475:SF1">
    <property type="entry name" value="RNASE H TYPE-1 DOMAIN-CONTAINING PROTEIN"/>
    <property type="match status" value="1"/>
</dbReference>
<proteinExistence type="predicted"/>
<sequence length="110" mass="12718">MMVALGLKILRTSSNIIPKYAFDSYRQIVRKLATRYTVCGGDLCKKSFNHMLLRCLTEEEAHQVVQDVHAGIWGGHVHSQMLAKKNLRQSYDWATIEKDSYAYIRKCHKC</sequence>
<evidence type="ECO:0000259" key="1">
    <source>
        <dbReference type="Pfam" id="PF17921"/>
    </source>
</evidence>
<dbReference type="HOGENOM" id="CLU_2174385_0_0_1"/>
<dbReference type="Pfam" id="PF17921">
    <property type="entry name" value="Integrase_H2C2"/>
    <property type="match status" value="1"/>
</dbReference>
<dbReference type="EMBL" id="KI392088">
    <property type="protein sequence ID" value="ERN18577.1"/>
    <property type="molecule type" value="Genomic_DNA"/>
</dbReference>
<name>U5DAY4_AMBTC</name>
<reference evidence="3" key="1">
    <citation type="journal article" date="2013" name="Science">
        <title>The Amborella genome and the evolution of flowering plants.</title>
        <authorList>
            <consortium name="Amborella Genome Project"/>
        </authorList>
    </citation>
    <scope>NUCLEOTIDE SEQUENCE [LARGE SCALE GENOMIC DNA]</scope>
</reference>
<dbReference type="InterPro" id="IPR041588">
    <property type="entry name" value="Integrase_H2C2"/>
</dbReference>
<dbReference type="Gene3D" id="1.10.340.70">
    <property type="match status" value="1"/>
</dbReference>
<gene>
    <name evidence="2" type="ORF">AMTR_s00065p00126840</name>
</gene>
<dbReference type="Proteomes" id="UP000017836">
    <property type="component" value="Unassembled WGS sequence"/>
</dbReference>
<accession>U5DAY4</accession>
<dbReference type="Gramene" id="ERN18577">
    <property type="protein sequence ID" value="ERN18577"/>
    <property type="gene ID" value="AMTR_s00065p00126840"/>
</dbReference>
<feature type="domain" description="Integrase zinc-binding" evidence="1">
    <location>
        <begin position="58"/>
        <end position="110"/>
    </location>
</feature>
<dbReference type="AlphaFoldDB" id="U5DAY4"/>
<dbReference type="OMA" id="DWATIEK"/>
<dbReference type="PANTHER" id="PTHR48475">
    <property type="entry name" value="RIBONUCLEASE H"/>
    <property type="match status" value="1"/>
</dbReference>
<evidence type="ECO:0000313" key="2">
    <source>
        <dbReference type="EMBL" id="ERN18577.1"/>
    </source>
</evidence>
<evidence type="ECO:0000313" key="3">
    <source>
        <dbReference type="Proteomes" id="UP000017836"/>
    </source>
</evidence>